<dbReference type="RefSeq" id="WP_184075247.1">
    <property type="nucleotide sequence ID" value="NZ_JACHDS010000001.1"/>
</dbReference>
<comment type="caution">
    <text evidence="2">The sequence shown here is derived from an EMBL/GenBank/DDBJ whole genome shotgun (WGS) entry which is preliminary data.</text>
</comment>
<evidence type="ECO:0000313" key="3">
    <source>
        <dbReference type="Proteomes" id="UP000546642"/>
    </source>
</evidence>
<feature type="transmembrane region" description="Helical" evidence="1">
    <location>
        <begin position="118"/>
        <end position="139"/>
    </location>
</feature>
<sequence>MSTIAHTRSHAVTYAGRGVVAGLAGGVVFGMLMAMTGMLPMVAMLVGSESAVVGGAVHLVISAAIGLVFGILAGAFAHRILPVLGAGLGYGLVWWVLGALVLMPTMMGMPVFMIDEAAVMSLMGHAVYGLVAAATLYALSRGDA</sequence>
<keyword evidence="1" id="KW-1133">Transmembrane helix</keyword>
<gene>
    <name evidence="2" type="ORF">HNR23_001995</name>
</gene>
<protein>
    <submittedName>
        <fullName evidence="2">Putative membrane protein YagU involved in acid resistance</fullName>
    </submittedName>
</protein>
<keyword evidence="3" id="KW-1185">Reference proteome</keyword>
<feature type="transmembrane region" description="Helical" evidence="1">
    <location>
        <begin position="88"/>
        <end position="112"/>
    </location>
</feature>
<dbReference type="EMBL" id="JACHDS010000001">
    <property type="protein sequence ID" value="MBB6171935.1"/>
    <property type="molecule type" value="Genomic_DNA"/>
</dbReference>
<keyword evidence="1" id="KW-0812">Transmembrane</keyword>
<evidence type="ECO:0000256" key="1">
    <source>
        <dbReference type="SAM" id="Phobius"/>
    </source>
</evidence>
<name>A0A7X0D582_9ACTN</name>
<organism evidence="2 3">
    <name type="scientific">Nocardiopsis mwathae</name>
    <dbReference type="NCBI Taxonomy" id="1472723"/>
    <lineage>
        <taxon>Bacteria</taxon>
        <taxon>Bacillati</taxon>
        <taxon>Actinomycetota</taxon>
        <taxon>Actinomycetes</taxon>
        <taxon>Streptosporangiales</taxon>
        <taxon>Nocardiopsidaceae</taxon>
        <taxon>Nocardiopsis</taxon>
    </lineage>
</organism>
<dbReference type="AlphaFoldDB" id="A0A7X0D582"/>
<accession>A0A7X0D582</accession>
<dbReference type="Proteomes" id="UP000546642">
    <property type="component" value="Unassembled WGS sequence"/>
</dbReference>
<feature type="transmembrane region" description="Helical" evidence="1">
    <location>
        <begin position="52"/>
        <end position="76"/>
    </location>
</feature>
<proteinExistence type="predicted"/>
<evidence type="ECO:0000313" key="2">
    <source>
        <dbReference type="EMBL" id="MBB6171935.1"/>
    </source>
</evidence>
<feature type="transmembrane region" description="Helical" evidence="1">
    <location>
        <begin position="20"/>
        <end position="46"/>
    </location>
</feature>
<keyword evidence="1" id="KW-0472">Membrane</keyword>
<reference evidence="2 3" key="1">
    <citation type="submission" date="2020-08" db="EMBL/GenBank/DDBJ databases">
        <title>Sequencing the genomes of 1000 actinobacteria strains.</title>
        <authorList>
            <person name="Klenk H.-P."/>
        </authorList>
    </citation>
    <scope>NUCLEOTIDE SEQUENCE [LARGE SCALE GENOMIC DNA]</scope>
    <source>
        <strain evidence="2 3">DSM 46659</strain>
    </source>
</reference>